<protein>
    <submittedName>
        <fullName evidence="1">Auxin-responsive protein</fullName>
    </submittedName>
</protein>
<evidence type="ECO:0000313" key="2">
    <source>
        <dbReference type="Proteomes" id="UP001164539"/>
    </source>
</evidence>
<accession>A0ACC1Y2W6</accession>
<evidence type="ECO:0000313" key="1">
    <source>
        <dbReference type="EMBL" id="KAJ4717721.1"/>
    </source>
</evidence>
<proteinExistence type="predicted"/>
<sequence>MGVRSSKLSKSIGSVGRSRVKRSLRLLMRGEEIIPRGYVPICVGVNNDETRRFIVHATALGDEDFSKLLGMSGEEYGFCNQGVLRIPYELAKDFEDWIIKRLYCTCKEEKEKENGNGKQYP</sequence>
<comment type="caution">
    <text evidence="1">The sequence shown here is derived from an EMBL/GenBank/DDBJ whole genome shotgun (WGS) entry which is preliminary data.</text>
</comment>
<keyword evidence="2" id="KW-1185">Reference proteome</keyword>
<dbReference type="EMBL" id="CM051398">
    <property type="protein sequence ID" value="KAJ4717721.1"/>
    <property type="molecule type" value="Genomic_DNA"/>
</dbReference>
<gene>
    <name evidence="1" type="ORF">OWV82_009513</name>
</gene>
<organism evidence="1 2">
    <name type="scientific">Melia azedarach</name>
    <name type="common">Chinaberry tree</name>
    <dbReference type="NCBI Taxonomy" id="155640"/>
    <lineage>
        <taxon>Eukaryota</taxon>
        <taxon>Viridiplantae</taxon>
        <taxon>Streptophyta</taxon>
        <taxon>Embryophyta</taxon>
        <taxon>Tracheophyta</taxon>
        <taxon>Spermatophyta</taxon>
        <taxon>Magnoliopsida</taxon>
        <taxon>eudicotyledons</taxon>
        <taxon>Gunneridae</taxon>
        <taxon>Pentapetalae</taxon>
        <taxon>rosids</taxon>
        <taxon>malvids</taxon>
        <taxon>Sapindales</taxon>
        <taxon>Meliaceae</taxon>
        <taxon>Melia</taxon>
    </lineage>
</organism>
<name>A0ACC1Y2W6_MELAZ</name>
<dbReference type="Proteomes" id="UP001164539">
    <property type="component" value="Chromosome 5"/>
</dbReference>
<reference evidence="1 2" key="1">
    <citation type="journal article" date="2023" name="Science">
        <title>Complex scaffold remodeling in plant triterpene biosynthesis.</title>
        <authorList>
            <person name="De La Pena R."/>
            <person name="Hodgson H."/>
            <person name="Liu J.C."/>
            <person name="Stephenson M.J."/>
            <person name="Martin A.C."/>
            <person name="Owen C."/>
            <person name="Harkess A."/>
            <person name="Leebens-Mack J."/>
            <person name="Jimenez L.E."/>
            <person name="Osbourn A."/>
            <person name="Sattely E.S."/>
        </authorList>
    </citation>
    <scope>NUCLEOTIDE SEQUENCE [LARGE SCALE GENOMIC DNA]</scope>
    <source>
        <strain evidence="2">cv. JPN11</strain>
        <tissue evidence="1">Leaf</tissue>
    </source>
</reference>